<evidence type="ECO:0000313" key="4">
    <source>
        <dbReference type="Proteomes" id="UP000820669"/>
    </source>
</evidence>
<organism evidence="3 4">
    <name type="scientific">Pseudonocardia acidicola</name>
    <dbReference type="NCBI Taxonomy" id="2724939"/>
    <lineage>
        <taxon>Bacteria</taxon>
        <taxon>Bacillati</taxon>
        <taxon>Actinomycetota</taxon>
        <taxon>Actinomycetes</taxon>
        <taxon>Pseudonocardiales</taxon>
        <taxon>Pseudonocardiaceae</taxon>
        <taxon>Pseudonocardia</taxon>
    </lineage>
</organism>
<proteinExistence type="predicted"/>
<dbReference type="SUPFAM" id="SSF53335">
    <property type="entry name" value="S-adenosyl-L-methionine-dependent methyltransferases"/>
    <property type="match status" value="1"/>
</dbReference>
<sequence length="276" mass="29006">MRAEVDHGVAELVAEPDRPTAWTLLVNGTAQSHVDLADPTHLEFEYVRRLGHVLDTAAPATRPLRVLHLGGGAWTLARYVAATRPGSWQRVVELDGALVDLIAGRLPADGLDIDVRVGDARYELQQLPAGSVDVLVVDVFAGARIPAHLTSVEFVGAAARVLDAGGVHTANLADGAPLSFARAQVATAAAVFPHQAMLASPEVLRGRRFGNLVLVAGRAPLPVPELTRAAAADPFPARVESGTPLRRFAAGARIVTDRSAGPSPIPPPGFFGQPEQ</sequence>
<dbReference type="EMBL" id="JAAXLA010000129">
    <property type="protein sequence ID" value="NMI02190.1"/>
    <property type="molecule type" value="Genomic_DNA"/>
</dbReference>
<evidence type="ECO:0000313" key="3">
    <source>
        <dbReference type="EMBL" id="NMI02190.1"/>
    </source>
</evidence>
<evidence type="ECO:0000256" key="2">
    <source>
        <dbReference type="SAM" id="MobiDB-lite"/>
    </source>
</evidence>
<evidence type="ECO:0000256" key="1">
    <source>
        <dbReference type="ARBA" id="ARBA00023115"/>
    </source>
</evidence>
<feature type="region of interest" description="Disordered" evidence="2">
    <location>
        <begin position="255"/>
        <end position="276"/>
    </location>
</feature>
<dbReference type="InterPro" id="IPR029063">
    <property type="entry name" value="SAM-dependent_MTases_sf"/>
</dbReference>
<keyword evidence="4" id="KW-1185">Reference proteome</keyword>
<dbReference type="Gene3D" id="3.40.50.150">
    <property type="entry name" value="Vaccinia Virus protein VP39"/>
    <property type="match status" value="1"/>
</dbReference>
<gene>
    <name evidence="3" type="ORF">HF526_33590</name>
</gene>
<accession>A0ABX1SKT5</accession>
<protein>
    <submittedName>
        <fullName evidence="3">Fused MFS/spermidine synthase</fullName>
    </submittedName>
</protein>
<name>A0ABX1SKT5_9PSEU</name>
<dbReference type="PANTHER" id="PTHR43317:SF1">
    <property type="entry name" value="THERMOSPERMINE SYNTHASE ACAULIS5"/>
    <property type="match status" value="1"/>
</dbReference>
<comment type="caution">
    <text evidence="3">The sequence shown here is derived from an EMBL/GenBank/DDBJ whole genome shotgun (WGS) entry which is preliminary data.</text>
</comment>
<dbReference type="NCBIfam" id="NF037959">
    <property type="entry name" value="MFS_SpdSyn"/>
    <property type="match status" value="1"/>
</dbReference>
<reference evidence="3 4" key="1">
    <citation type="submission" date="2020-04" db="EMBL/GenBank/DDBJ databases">
        <authorList>
            <person name="Klaysubun C."/>
            <person name="Duangmal K."/>
            <person name="Lipun K."/>
        </authorList>
    </citation>
    <scope>NUCLEOTIDE SEQUENCE [LARGE SCALE GENOMIC DNA]</scope>
    <source>
        <strain evidence="3 4">K10HN5</strain>
    </source>
</reference>
<keyword evidence="1" id="KW-0620">Polyamine biosynthesis</keyword>
<dbReference type="Proteomes" id="UP000820669">
    <property type="component" value="Unassembled WGS sequence"/>
</dbReference>
<dbReference type="PANTHER" id="PTHR43317">
    <property type="entry name" value="THERMOSPERMINE SYNTHASE ACAULIS5"/>
    <property type="match status" value="1"/>
</dbReference>